<feature type="compositionally biased region" description="Polar residues" evidence="1">
    <location>
        <begin position="159"/>
        <end position="169"/>
    </location>
</feature>
<organism evidence="2 3">
    <name type="scientific">Pleurodeles waltl</name>
    <name type="common">Iberian ribbed newt</name>
    <dbReference type="NCBI Taxonomy" id="8319"/>
    <lineage>
        <taxon>Eukaryota</taxon>
        <taxon>Metazoa</taxon>
        <taxon>Chordata</taxon>
        <taxon>Craniata</taxon>
        <taxon>Vertebrata</taxon>
        <taxon>Euteleostomi</taxon>
        <taxon>Amphibia</taxon>
        <taxon>Batrachia</taxon>
        <taxon>Caudata</taxon>
        <taxon>Salamandroidea</taxon>
        <taxon>Salamandridae</taxon>
        <taxon>Pleurodelinae</taxon>
        <taxon>Pleurodeles</taxon>
    </lineage>
</organism>
<protein>
    <submittedName>
        <fullName evidence="2">Uncharacterized protein</fullName>
    </submittedName>
</protein>
<name>A0AAV7M331_PLEWA</name>
<accession>A0AAV7M331</accession>
<feature type="region of interest" description="Disordered" evidence="1">
    <location>
        <begin position="32"/>
        <end position="169"/>
    </location>
</feature>
<comment type="caution">
    <text evidence="2">The sequence shown here is derived from an EMBL/GenBank/DDBJ whole genome shotgun (WGS) entry which is preliminary data.</text>
</comment>
<feature type="compositionally biased region" description="Gly residues" evidence="1">
    <location>
        <begin position="36"/>
        <end position="46"/>
    </location>
</feature>
<reference evidence="2" key="1">
    <citation type="journal article" date="2022" name="bioRxiv">
        <title>Sequencing and chromosome-scale assembly of the giantPleurodeles waltlgenome.</title>
        <authorList>
            <person name="Brown T."/>
            <person name="Elewa A."/>
            <person name="Iarovenko S."/>
            <person name="Subramanian E."/>
            <person name="Araus A.J."/>
            <person name="Petzold A."/>
            <person name="Susuki M."/>
            <person name="Suzuki K.-i.T."/>
            <person name="Hayashi T."/>
            <person name="Toyoda A."/>
            <person name="Oliveira C."/>
            <person name="Osipova E."/>
            <person name="Leigh N.D."/>
            <person name="Simon A."/>
            <person name="Yun M.H."/>
        </authorList>
    </citation>
    <scope>NUCLEOTIDE SEQUENCE</scope>
    <source>
        <strain evidence="2">20211129_DDA</strain>
        <tissue evidence="2">Liver</tissue>
    </source>
</reference>
<evidence type="ECO:0000256" key="1">
    <source>
        <dbReference type="SAM" id="MobiDB-lite"/>
    </source>
</evidence>
<dbReference type="Proteomes" id="UP001066276">
    <property type="component" value="Chromosome 11"/>
</dbReference>
<gene>
    <name evidence="2" type="ORF">NDU88_007505</name>
</gene>
<proteinExistence type="predicted"/>
<dbReference type="AlphaFoldDB" id="A0AAV7M331"/>
<sequence>MSCTDGITAQSVQMEAKQVMTAPGACNYRPIRGRGGKGPCGAAGPGPRGPSLAWKRRPGSHEARGGAANDPLQTVHTLTDVEGREGGGGLRGSRTGAKGAQPGHEARGEASNDPLQTVHTLTGVDRREGALRGQQDRGQGGPAWPGDADQGATRRGAEQPTTHCKQSTH</sequence>
<dbReference type="EMBL" id="JANPWB010000015">
    <property type="protein sequence ID" value="KAJ1094430.1"/>
    <property type="molecule type" value="Genomic_DNA"/>
</dbReference>
<keyword evidence="3" id="KW-1185">Reference proteome</keyword>
<evidence type="ECO:0000313" key="2">
    <source>
        <dbReference type="EMBL" id="KAJ1094430.1"/>
    </source>
</evidence>
<evidence type="ECO:0000313" key="3">
    <source>
        <dbReference type="Proteomes" id="UP001066276"/>
    </source>
</evidence>